<evidence type="ECO:0000313" key="1">
    <source>
        <dbReference type="EMBL" id="BDT05044.1"/>
    </source>
</evidence>
<organism evidence="1 2">
    <name type="scientific">Spiroplasma ixodetis</name>
    <dbReference type="NCBI Taxonomy" id="2141"/>
    <lineage>
        <taxon>Bacteria</taxon>
        <taxon>Bacillati</taxon>
        <taxon>Mycoplasmatota</taxon>
        <taxon>Mollicutes</taxon>
        <taxon>Entomoplasmatales</taxon>
        <taxon>Spiroplasmataceae</taxon>
        <taxon>Spiroplasma</taxon>
    </lineage>
</organism>
<name>A0ABM8BYS5_9MOLU</name>
<accession>A0ABM8BYS5</accession>
<dbReference type="EMBL" id="AP026933">
    <property type="protein sequence ID" value="BDT05044.1"/>
    <property type="molecule type" value="Genomic_DNA"/>
</dbReference>
<dbReference type="Proteomes" id="UP001163387">
    <property type="component" value="Chromosome"/>
</dbReference>
<reference evidence="1 2" key="1">
    <citation type="journal article" date="2022" name="Front. Microbiol.">
        <title>Male-killing mechanisms vary between Spiroplasma species.</title>
        <authorList>
            <person name="Arai H."/>
            <person name="Inoue M."/>
            <person name="Kageyama D."/>
        </authorList>
    </citation>
    <scope>NUCLEOTIDE SEQUENCE [LARGE SCALE GENOMIC DNA]</scope>
    <source>
        <strain evidence="2">sHm</strain>
    </source>
</reference>
<sequence length="135" mass="15068">MSILIGIIIKLANNPGTISIVKVKKACDFTKYCSLNINSWTPNDAVLIPNAIFNKIKDHKFGTIKTKQQVTKSQLCIHQIYNFLFLNFAVKKVAGIAKIITVSEIITVILIASVTKLVNDKTKKLLISFKLLIPR</sequence>
<proteinExistence type="predicted"/>
<protein>
    <submittedName>
        <fullName evidence="1">Uncharacterized protein</fullName>
    </submittedName>
</protein>
<evidence type="ECO:0000313" key="2">
    <source>
        <dbReference type="Proteomes" id="UP001163387"/>
    </source>
</evidence>
<gene>
    <name evidence="1" type="ORF">SHM_26900</name>
</gene>
<keyword evidence="2" id="KW-1185">Reference proteome</keyword>